<dbReference type="InterPro" id="IPR017451">
    <property type="entry name" value="F-box-assoc_interact_dom"/>
</dbReference>
<dbReference type="SUPFAM" id="SSF81383">
    <property type="entry name" value="F-box domain"/>
    <property type="match status" value="1"/>
</dbReference>
<evidence type="ECO:0000313" key="3">
    <source>
        <dbReference type="Proteomes" id="UP001190926"/>
    </source>
</evidence>
<dbReference type="AlphaFoldDB" id="A0AAD4PBD9"/>
<dbReference type="PANTHER" id="PTHR31672">
    <property type="entry name" value="BNACNNG10540D PROTEIN"/>
    <property type="match status" value="1"/>
</dbReference>
<gene>
    <name evidence="2" type="ORF">C2S53_013356</name>
</gene>
<feature type="domain" description="F-box" evidence="1">
    <location>
        <begin position="9"/>
        <end position="55"/>
    </location>
</feature>
<dbReference type="EMBL" id="SDAM02000053">
    <property type="protein sequence ID" value="KAH6834069.1"/>
    <property type="molecule type" value="Genomic_DNA"/>
</dbReference>
<dbReference type="Pfam" id="PF07734">
    <property type="entry name" value="FBA_1"/>
    <property type="match status" value="1"/>
</dbReference>
<keyword evidence="3" id="KW-1185">Reference proteome</keyword>
<protein>
    <recommendedName>
        <fullName evidence="1">F-box domain-containing protein</fullName>
    </recommendedName>
</protein>
<comment type="caution">
    <text evidence="2">The sequence shown here is derived from an EMBL/GenBank/DDBJ whole genome shotgun (WGS) entry which is preliminary data.</text>
</comment>
<name>A0AAD4PBD9_PERFH</name>
<dbReference type="InterPro" id="IPR001810">
    <property type="entry name" value="F-box_dom"/>
</dbReference>
<dbReference type="Proteomes" id="UP001190926">
    <property type="component" value="Unassembled WGS sequence"/>
</dbReference>
<accession>A0AAD4PBD9</accession>
<dbReference type="Pfam" id="PF00646">
    <property type="entry name" value="F-box"/>
    <property type="match status" value="1"/>
</dbReference>
<reference evidence="2 3" key="1">
    <citation type="journal article" date="2021" name="Nat. Commun.">
        <title>Incipient diploidization of the medicinal plant Perilla within 10,000 years.</title>
        <authorList>
            <person name="Zhang Y."/>
            <person name="Shen Q."/>
            <person name="Leng L."/>
            <person name="Zhang D."/>
            <person name="Chen S."/>
            <person name="Shi Y."/>
            <person name="Ning Z."/>
            <person name="Chen S."/>
        </authorList>
    </citation>
    <scope>NUCLEOTIDE SEQUENCE [LARGE SCALE GENOMIC DNA]</scope>
    <source>
        <strain evidence="3">cv. PC099</strain>
    </source>
</reference>
<dbReference type="CDD" id="cd22157">
    <property type="entry name" value="F-box_AtFBW1-like"/>
    <property type="match status" value="1"/>
</dbReference>
<dbReference type="SMART" id="SM00256">
    <property type="entry name" value="FBOX"/>
    <property type="match status" value="1"/>
</dbReference>
<evidence type="ECO:0000259" key="1">
    <source>
        <dbReference type="PROSITE" id="PS50181"/>
    </source>
</evidence>
<organism evidence="2 3">
    <name type="scientific">Perilla frutescens var. hirtella</name>
    <name type="common">Perilla citriodora</name>
    <name type="synonym">Perilla setoyensis</name>
    <dbReference type="NCBI Taxonomy" id="608512"/>
    <lineage>
        <taxon>Eukaryota</taxon>
        <taxon>Viridiplantae</taxon>
        <taxon>Streptophyta</taxon>
        <taxon>Embryophyta</taxon>
        <taxon>Tracheophyta</taxon>
        <taxon>Spermatophyta</taxon>
        <taxon>Magnoliopsida</taxon>
        <taxon>eudicotyledons</taxon>
        <taxon>Gunneridae</taxon>
        <taxon>Pentapetalae</taxon>
        <taxon>asterids</taxon>
        <taxon>lamiids</taxon>
        <taxon>Lamiales</taxon>
        <taxon>Lamiaceae</taxon>
        <taxon>Nepetoideae</taxon>
        <taxon>Elsholtzieae</taxon>
        <taxon>Perilla</taxon>
    </lineage>
</organism>
<dbReference type="NCBIfam" id="TIGR01640">
    <property type="entry name" value="F_box_assoc_1"/>
    <property type="match status" value="1"/>
</dbReference>
<dbReference type="PANTHER" id="PTHR31672:SF13">
    <property type="entry name" value="F-BOX PROTEIN CPR30-LIKE"/>
    <property type="match status" value="1"/>
</dbReference>
<evidence type="ECO:0000313" key="2">
    <source>
        <dbReference type="EMBL" id="KAH6834069.1"/>
    </source>
</evidence>
<proteinExistence type="predicted"/>
<sequence length="393" mass="45053">MPEQKSPAIKNRLHMPADLVEEILFRLPMKSVVRFSTVSKSWNSMIFGSSFVKRFRGRKRVVWRPQGFDNFSDALICPLSSISSPLQYHNPFDGATPLVCPFKGRSSLLASCDELWCVEVETSLVLWNHSLRTYRKLPVASIPPWWGYHGFPYFSYGLGYDSVGNDYKILKIDYRREAEAEVVAEAELYSLRSDSWRMIQPFPRKNMSKSASFVSGKLHWLVGGGSKLNSLIISFDLSTEKYGEVALPEFDGGDNYTLDTTILRGMLSVYVNDRNNGSFVLWVMEDYESDKSWTKELDINYGHILPRAFSSYWNPLRPFNFYDEDGGGGGDQNLNKVVVISFIDTSIIYTNTYDSTLLRRNVCDTSKSYVKFIDSFIYVESLVSPDIWPRLRN</sequence>
<dbReference type="Gene3D" id="1.20.1280.50">
    <property type="match status" value="1"/>
</dbReference>
<dbReference type="PROSITE" id="PS50181">
    <property type="entry name" value="FBOX"/>
    <property type="match status" value="1"/>
</dbReference>
<dbReference type="InterPro" id="IPR036047">
    <property type="entry name" value="F-box-like_dom_sf"/>
</dbReference>
<dbReference type="InterPro" id="IPR050796">
    <property type="entry name" value="SCF_F-box_component"/>
</dbReference>
<dbReference type="InterPro" id="IPR006527">
    <property type="entry name" value="F-box-assoc_dom_typ1"/>
</dbReference>